<keyword evidence="2" id="KW-1185">Reference proteome</keyword>
<protein>
    <recommendedName>
        <fullName evidence="3">F-box domain-containing protein</fullName>
    </recommendedName>
</protein>
<accession>A0ABR4FKU4</accession>
<sequence>MECHLLKLPTKAMALIIEHLDTGPSRRDLFNLALACRALYDYTRPIAYRDVTLRLGQARFLDNLLQQRPEIANHIQTLTIHYHTPNEPATRPVLPLTLPIYAESCSRMIRTLRDLRSLTIKGYEWEGEYRLQTIGLERLTEFWFKTRLFRSIFDEAFLGHVMQNLELCKLDFSDDISWSLHDRSAVFIHPTLKHLTIRGATMADFPYFAPKYARASALEHLELLFCDIGPLTLAKVLTVPKALRSFTMKGHRSNWAQASPSWQVYIDAIAMQQDSLWKLDIDFFLPDRGQHKVFSLRYLPLLREVRMRRQVFFYRWTARPAAAQMLPSELRRITLYDDKEEIRRQSETFYLNHLRNWRAQGSLPKLESVCFESVLSTCRPRGPWYLDRMGGQVAIWRAEIVKQETLIPGCRFCVHCYVPRVPPKPPTP</sequence>
<gene>
    <name evidence="1" type="ORF">BJX66DRAFT_344559</name>
</gene>
<dbReference type="SUPFAM" id="SSF52047">
    <property type="entry name" value="RNI-like"/>
    <property type="match status" value="1"/>
</dbReference>
<proteinExistence type="predicted"/>
<dbReference type="Proteomes" id="UP001610563">
    <property type="component" value="Unassembled WGS sequence"/>
</dbReference>
<evidence type="ECO:0008006" key="3">
    <source>
        <dbReference type="Google" id="ProtNLM"/>
    </source>
</evidence>
<name>A0ABR4FKU4_9EURO</name>
<organism evidence="1 2">
    <name type="scientific">Aspergillus keveii</name>
    <dbReference type="NCBI Taxonomy" id="714993"/>
    <lineage>
        <taxon>Eukaryota</taxon>
        <taxon>Fungi</taxon>
        <taxon>Dikarya</taxon>
        <taxon>Ascomycota</taxon>
        <taxon>Pezizomycotina</taxon>
        <taxon>Eurotiomycetes</taxon>
        <taxon>Eurotiomycetidae</taxon>
        <taxon>Eurotiales</taxon>
        <taxon>Aspergillaceae</taxon>
        <taxon>Aspergillus</taxon>
        <taxon>Aspergillus subgen. Nidulantes</taxon>
    </lineage>
</organism>
<evidence type="ECO:0000313" key="1">
    <source>
        <dbReference type="EMBL" id="KAL2783855.1"/>
    </source>
</evidence>
<reference evidence="1 2" key="1">
    <citation type="submission" date="2024-07" db="EMBL/GenBank/DDBJ databases">
        <title>Section-level genome sequencing and comparative genomics of Aspergillus sections Usti and Cavernicolus.</title>
        <authorList>
            <consortium name="Lawrence Berkeley National Laboratory"/>
            <person name="Nybo J.L."/>
            <person name="Vesth T.C."/>
            <person name="Theobald S."/>
            <person name="Frisvad J.C."/>
            <person name="Larsen T.O."/>
            <person name="Kjaerboelling I."/>
            <person name="Rothschild-Mancinelli K."/>
            <person name="Lyhne E.K."/>
            <person name="Kogle M.E."/>
            <person name="Barry K."/>
            <person name="Clum A."/>
            <person name="Na H."/>
            <person name="Ledsgaard L."/>
            <person name="Lin J."/>
            <person name="Lipzen A."/>
            <person name="Kuo A."/>
            <person name="Riley R."/>
            <person name="Mondo S."/>
            <person name="Labutti K."/>
            <person name="Haridas S."/>
            <person name="Pangalinan J."/>
            <person name="Salamov A.A."/>
            <person name="Simmons B.A."/>
            <person name="Magnuson J.K."/>
            <person name="Chen J."/>
            <person name="Drula E."/>
            <person name="Henrissat B."/>
            <person name="Wiebenga A."/>
            <person name="Lubbers R.J."/>
            <person name="Gomes A.C."/>
            <person name="Makela M.R."/>
            <person name="Stajich J."/>
            <person name="Grigoriev I.V."/>
            <person name="Mortensen U.H."/>
            <person name="De Vries R.P."/>
            <person name="Baker S.E."/>
            <person name="Andersen M.R."/>
        </authorList>
    </citation>
    <scope>NUCLEOTIDE SEQUENCE [LARGE SCALE GENOMIC DNA]</scope>
    <source>
        <strain evidence="1 2">CBS 209.92</strain>
    </source>
</reference>
<comment type="caution">
    <text evidence="1">The sequence shown here is derived from an EMBL/GenBank/DDBJ whole genome shotgun (WGS) entry which is preliminary data.</text>
</comment>
<evidence type="ECO:0000313" key="2">
    <source>
        <dbReference type="Proteomes" id="UP001610563"/>
    </source>
</evidence>
<dbReference type="EMBL" id="JBFTWV010000207">
    <property type="protein sequence ID" value="KAL2783855.1"/>
    <property type="molecule type" value="Genomic_DNA"/>
</dbReference>